<reference evidence="1 2" key="1">
    <citation type="journal article" date="2022" name="IScience">
        <title>An ultrasensitive nanofiber-based assay for enzymatic hydrolysis and deep-sea microbial degradation of cellulose.</title>
        <authorList>
            <person name="Tsudome M."/>
            <person name="Tachioka M."/>
            <person name="Miyazaki M."/>
            <person name="Uchimura K."/>
            <person name="Tsuda M."/>
            <person name="Takaki Y."/>
            <person name="Deguchi S."/>
        </authorList>
    </citation>
    <scope>NUCLEOTIDE SEQUENCE [LARGE SCALE GENOMIC DNA]</scope>
    <source>
        <strain evidence="1 2">GE09</strain>
    </source>
</reference>
<sequence>MYLMDTRVILIIVNNTGHAVACTDIRCGAFSNLNVGDTLANGETGTYTSDTHDKSFVTWAMVSGPGAWETGMICPQFSHNSAYGSAKAGLQHYSRTGTPATFTYHLGQDNQADWSSGNSYCPTNGLNYGGCSKS</sequence>
<protein>
    <submittedName>
        <fullName evidence="1">Uncharacterized protein</fullName>
    </submittedName>
</protein>
<evidence type="ECO:0000313" key="2">
    <source>
        <dbReference type="Proteomes" id="UP001320119"/>
    </source>
</evidence>
<dbReference type="EMBL" id="AP023086">
    <property type="protein sequence ID" value="BCD97328.1"/>
    <property type="molecule type" value="Genomic_DNA"/>
</dbReference>
<keyword evidence="2" id="KW-1185">Reference proteome</keyword>
<dbReference type="AlphaFoldDB" id="A0AAN1WGT0"/>
<dbReference type="Proteomes" id="UP001320119">
    <property type="component" value="Chromosome"/>
</dbReference>
<dbReference type="KEGG" id="marq:MARGE09_P1529"/>
<name>A0AAN1WGT0_9GAMM</name>
<gene>
    <name evidence="1" type="ORF">MARGE09_P1529</name>
</gene>
<organism evidence="1 2">
    <name type="scientific">Marinagarivorans cellulosilyticus</name>
    <dbReference type="NCBI Taxonomy" id="2721545"/>
    <lineage>
        <taxon>Bacteria</taxon>
        <taxon>Pseudomonadati</taxon>
        <taxon>Pseudomonadota</taxon>
        <taxon>Gammaproteobacteria</taxon>
        <taxon>Cellvibrionales</taxon>
        <taxon>Cellvibrionaceae</taxon>
        <taxon>Marinagarivorans</taxon>
    </lineage>
</organism>
<evidence type="ECO:0000313" key="1">
    <source>
        <dbReference type="EMBL" id="BCD97328.1"/>
    </source>
</evidence>
<accession>A0AAN1WGT0</accession>
<proteinExistence type="predicted"/>